<dbReference type="AlphaFoldDB" id="A0A815N1F3"/>
<organism evidence="2 3">
    <name type="scientific">Rotaria sordida</name>
    <dbReference type="NCBI Taxonomy" id="392033"/>
    <lineage>
        <taxon>Eukaryota</taxon>
        <taxon>Metazoa</taxon>
        <taxon>Spiralia</taxon>
        <taxon>Gnathifera</taxon>
        <taxon>Rotifera</taxon>
        <taxon>Eurotatoria</taxon>
        <taxon>Bdelloidea</taxon>
        <taxon>Philodinida</taxon>
        <taxon>Philodinidae</taxon>
        <taxon>Rotaria</taxon>
    </lineage>
</organism>
<evidence type="ECO:0000313" key="2">
    <source>
        <dbReference type="EMBL" id="CAF1432749.1"/>
    </source>
</evidence>
<gene>
    <name evidence="2" type="ORF">ZHD862_LOCUS34453</name>
</gene>
<reference evidence="2" key="1">
    <citation type="submission" date="2021-02" db="EMBL/GenBank/DDBJ databases">
        <authorList>
            <person name="Nowell W R."/>
        </authorList>
    </citation>
    <scope>NUCLEOTIDE SEQUENCE</scope>
</reference>
<comment type="caution">
    <text evidence="2">The sequence shown here is derived from an EMBL/GenBank/DDBJ whole genome shotgun (WGS) entry which is preliminary data.</text>
</comment>
<keyword evidence="1" id="KW-0472">Membrane</keyword>
<proteinExistence type="predicted"/>
<feature type="transmembrane region" description="Helical" evidence="1">
    <location>
        <begin position="91"/>
        <end position="111"/>
    </location>
</feature>
<evidence type="ECO:0000313" key="3">
    <source>
        <dbReference type="Proteomes" id="UP000663864"/>
    </source>
</evidence>
<dbReference type="EMBL" id="CAJNOT010004451">
    <property type="protein sequence ID" value="CAF1432749.1"/>
    <property type="molecule type" value="Genomic_DNA"/>
</dbReference>
<dbReference type="Proteomes" id="UP000663864">
    <property type="component" value="Unassembled WGS sequence"/>
</dbReference>
<evidence type="ECO:0000256" key="1">
    <source>
        <dbReference type="SAM" id="Phobius"/>
    </source>
</evidence>
<keyword evidence="1" id="KW-0812">Transmembrane</keyword>
<sequence length="116" mass="13247">MKNHFFFYLGSSKSSVTGPSKNSVKGMLPLEINNFFIPPCRFPKEFYYSDNSSIAGLIILKFSLGVLIHHIKLLLSSMLFFSFNNTNCSIYINNYLITDLIIVKFCLSVLVHQIKL</sequence>
<accession>A0A815N1F3</accession>
<name>A0A815N1F3_9BILA</name>
<protein>
    <submittedName>
        <fullName evidence="2">Uncharacterized protein</fullName>
    </submittedName>
</protein>
<keyword evidence="1" id="KW-1133">Transmembrane helix</keyword>
<feature type="transmembrane region" description="Helical" evidence="1">
    <location>
        <begin position="54"/>
        <end position="71"/>
    </location>
</feature>